<dbReference type="EMBL" id="AP019697">
    <property type="protein sequence ID" value="BBK25786.1"/>
    <property type="molecule type" value="Genomic_DNA"/>
</dbReference>
<feature type="domain" description="Prepilin type IV endopeptidase peptidase" evidence="2">
    <location>
        <begin position="45"/>
        <end position="145"/>
    </location>
</feature>
<name>A0A8D4UVJ9_9FIRM</name>
<organism evidence="3 4">
    <name type="scientific">Dialister hominis</name>
    <dbReference type="NCBI Taxonomy" id="2582419"/>
    <lineage>
        <taxon>Bacteria</taxon>
        <taxon>Bacillati</taxon>
        <taxon>Bacillota</taxon>
        <taxon>Negativicutes</taxon>
        <taxon>Veillonellales</taxon>
        <taxon>Veillonellaceae</taxon>
        <taxon>Dialister</taxon>
    </lineage>
</organism>
<dbReference type="InterPro" id="IPR000045">
    <property type="entry name" value="Prepilin_IV_endopep_pep"/>
</dbReference>
<keyword evidence="1" id="KW-0472">Membrane</keyword>
<proteinExistence type="predicted"/>
<keyword evidence="1" id="KW-0812">Transmembrane</keyword>
<dbReference type="Proteomes" id="UP000320585">
    <property type="component" value="Chromosome"/>
</dbReference>
<dbReference type="KEGG" id="dho:Dia5BBH33_17210"/>
<evidence type="ECO:0000313" key="4">
    <source>
        <dbReference type="Proteomes" id="UP000320585"/>
    </source>
</evidence>
<evidence type="ECO:0000259" key="2">
    <source>
        <dbReference type="Pfam" id="PF01478"/>
    </source>
</evidence>
<evidence type="ECO:0000256" key="1">
    <source>
        <dbReference type="SAM" id="Phobius"/>
    </source>
</evidence>
<dbReference type="GeneID" id="92716940"/>
<dbReference type="RefSeq" id="WP_022381624.1">
    <property type="nucleotide sequence ID" value="NZ_AP019697.1"/>
</dbReference>
<gene>
    <name evidence="3" type="ORF">Dia5BBH33_17210</name>
</gene>
<keyword evidence="1" id="KW-1133">Transmembrane helix</keyword>
<dbReference type="GO" id="GO:0016020">
    <property type="term" value="C:membrane"/>
    <property type="evidence" value="ECO:0007669"/>
    <property type="project" value="InterPro"/>
</dbReference>
<sequence>MRSGVEDRLLWENVWQGGRGFLLLVISCALYAGLLFMTEGKARFLLPFLLFFPAMEDRRTGYISDGWSALLLLCGLLTSYEAGMIYFGILSASLAGGVFFVLRLASGGGAGEGDIFLSAAIASWLSPVGTLGFLWAASASCALFSLPLLISGRRSLDDGIRFAPFLAAGGIAAFFFEETGLTLLAASWLCSR</sequence>
<feature type="transmembrane region" description="Helical" evidence="1">
    <location>
        <begin position="20"/>
        <end position="38"/>
    </location>
</feature>
<evidence type="ECO:0000313" key="3">
    <source>
        <dbReference type="EMBL" id="BBK25786.1"/>
    </source>
</evidence>
<keyword evidence="4" id="KW-1185">Reference proteome</keyword>
<feature type="transmembrane region" description="Helical" evidence="1">
    <location>
        <begin position="84"/>
        <end position="102"/>
    </location>
</feature>
<dbReference type="Pfam" id="PF01478">
    <property type="entry name" value="Peptidase_A24"/>
    <property type="match status" value="1"/>
</dbReference>
<feature type="transmembrane region" description="Helical" evidence="1">
    <location>
        <begin position="162"/>
        <end position="189"/>
    </location>
</feature>
<feature type="transmembrane region" description="Helical" evidence="1">
    <location>
        <begin position="109"/>
        <end position="126"/>
    </location>
</feature>
<accession>A0A8D4UVJ9</accession>
<dbReference type="GO" id="GO:0004190">
    <property type="term" value="F:aspartic-type endopeptidase activity"/>
    <property type="evidence" value="ECO:0007669"/>
    <property type="project" value="InterPro"/>
</dbReference>
<dbReference type="AlphaFoldDB" id="A0A8D4UVJ9"/>
<protein>
    <recommendedName>
        <fullName evidence="2">Prepilin type IV endopeptidase peptidase domain-containing protein</fullName>
    </recommendedName>
</protein>
<reference evidence="4" key="1">
    <citation type="submission" date="2019-05" db="EMBL/GenBank/DDBJ databases">
        <title>Complete genome sequencing of Dialister sp. strain 5BBH33.</title>
        <authorList>
            <person name="Sakamoto M."/>
            <person name="Murakami T."/>
            <person name="Mori H."/>
        </authorList>
    </citation>
    <scope>NUCLEOTIDE SEQUENCE [LARGE SCALE GENOMIC DNA]</scope>
    <source>
        <strain evidence="4">5BBH33</strain>
    </source>
</reference>